<feature type="domain" description="TerB-C" evidence="3">
    <location>
        <begin position="483"/>
        <end position="623"/>
    </location>
</feature>
<evidence type="ECO:0000256" key="1">
    <source>
        <dbReference type="SAM" id="MobiDB-lite"/>
    </source>
</evidence>
<sequence length="633" mass="72809">MELSELTAYAEEKFHIHEQLKWDDFPGFSILADPGTGKWIALLMRQWDSDTGTEIQRCDLKCGQESLAELREPYLSRPFRMKGKKWVGVIFDRTTKPDVVFRLFDRAVYSGEPQGYTIVFEDAPAAQMIVDDISGAHTAVHRDTALSFAGSRADGAEEDVPEKIRAMRRLYRYRSSSFPQKCRNFCRQAKFMEDYEDDAPWTGEYKRYFPTYHDLNTRQLRGYFTWRTHVRKGEFTPVATSLAYLYLYELLNGIGTDSPEDGFEKMRKFETGYLDSGIGDPGMYKNLHRWMLEYAVIHGLPPELVASCVPSADMEKDVCLAVLRTPEEAEDEEIFSALCCFAGKKLEQSAVVRKDEKRGKHLFASVWRYVCGTYRQDGRDFFAACFGKQRVFLWRPFANAVYWQEAPHADADYVLDACRSYHCRGGVWREKRYDKLYFDRKRFSGLLREADRRLRNCLKSGHYLREDPDESWAAEYVEAVLENERQAEIEKMRPKITIELSSLEQIRQDARHTRDSLLTEEEMNGEAAETEDLSAQEKTERPAEQGTEEPADVTYGALDAVHTKILLELLRGNPIETYLAAGHLMPSVVADTVNEALFDEIGDSVLECDGDTITVSEDYREEVLQILGGKTDE</sequence>
<dbReference type="AlphaFoldDB" id="A0A9D1XDK1"/>
<feature type="region of interest" description="Disordered" evidence="1">
    <location>
        <begin position="516"/>
        <end position="549"/>
    </location>
</feature>
<dbReference type="InterPro" id="IPR028932">
    <property type="entry name" value="TerB-C"/>
</dbReference>
<dbReference type="Proteomes" id="UP000886890">
    <property type="component" value="Unassembled WGS sequence"/>
</dbReference>
<organism evidence="4 5">
    <name type="scientific">Candidatus Fusicatenibacter merdavium</name>
    <dbReference type="NCBI Taxonomy" id="2838600"/>
    <lineage>
        <taxon>Bacteria</taxon>
        <taxon>Bacillati</taxon>
        <taxon>Bacillota</taxon>
        <taxon>Clostridia</taxon>
        <taxon>Lachnospirales</taxon>
        <taxon>Lachnospiraceae</taxon>
        <taxon>Fusicatenibacter</taxon>
    </lineage>
</organism>
<evidence type="ECO:0000259" key="2">
    <source>
        <dbReference type="Pfam" id="PF13208"/>
    </source>
</evidence>
<comment type="caution">
    <text evidence="4">The sequence shown here is derived from an EMBL/GenBank/DDBJ whole genome shotgun (WGS) entry which is preliminary data.</text>
</comment>
<accession>A0A9D1XDK1</accession>
<dbReference type="InterPro" id="IPR038056">
    <property type="entry name" value="YjbR-like_sf"/>
</dbReference>
<dbReference type="InterPro" id="IPR025266">
    <property type="entry name" value="TerB_N"/>
</dbReference>
<dbReference type="SUPFAM" id="SSF142906">
    <property type="entry name" value="YjbR-like"/>
    <property type="match status" value="1"/>
</dbReference>
<dbReference type="Gene3D" id="3.90.1150.30">
    <property type="match status" value="1"/>
</dbReference>
<reference evidence="4" key="2">
    <citation type="submission" date="2021-04" db="EMBL/GenBank/DDBJ databases">
        <authorList>
            <person name="Gilroy R."/>
        </authorList>
    </citation>
    <scope>NUCLEOTIDE SEQUENCE</scope>
    <source>
        <strain evidence="4">CHK183-1962</strain>
    </source>
</reference>
<dbReference type="EMBL" id="DXEK01000096">
    <property type="protein sequence ID" value="HIX77107.1"/>
    <property type="molecule type" value="Genomic_DNA"/>
</dbReference>
<gene>
    <name evidence="4" type="ORF">H9734_05875</name>
</gene>
<feature type="compositionally biased region" description="Acidic residues" evidence="1">
    <location>
        <begin position="518"/>
        <end position="534"/>
    </location>
</feature>
<evidence type="ECO:0000259" key="3">
    <source>
        <dbReference type="Pfam" id="PF15615"/>
    </source>
</evidence>
<dbReference type="Pfam" id="PF15615">
    <property type="entry name" value="TerB_C"/>
    <property type="match status" value="1"/>
</dbReference>
<dbReference type="Pfam" id="PF13208">
    <property type="entry name" value="TerB_N"/>
    <property type="match status" value="1"/>
</dbReference>
<name>A0A9D1XDK1_9FIRM</name>
<evidence type="ECO:0000313" key="4">
    <source>
        <dbReference type="EMBL" id="HIX77107.1"/>
    </source>
</evidence>
<protein>
    <submittedName>
        <fullName evidence="4">TerB N-terminal domain-containing protein</fullName>
    </submittedName>
</protein>
<evidence type="ECO:0000313" key="5">
    <source>
        <dbReference type="Proteomes" id="UP000886890"/>
    </source>
</evidence>
<proteinExistence type="predicted"/>
<feature type="domain" description="TerB N-terminal" evidence="2">
    <location>
        <begin position="156"/>
        <end position="351"/>
    </location>
</feature>
<reference evidence="4" key="1">
    <citation type="journal article" date="2021" name="PeerJ">
        <title>Extensive microbial diversity within the chicken gut microbiome revealed by metagenomics and culture.</title>
        <authorList>
            <person name="Gilroy R."/>
            <person name="Ravi A."/>
            <person name="Getino M."/>
            <person name="Pursley I."/>
            <person name="Horton D.L."/>
            <person name="Alikhan N.F."/>
            <person name="Baker D."/>
            <person name="Gharbi K."/>
            <person name="Hall N."/>
            <person name="Watson M."/>
            <person name="Adriaenssens E.M."/>
            <person name="Foster-Nyarko E."/>
            <person name="Jarju S."/>
            <person name="Secka A."/>
            <person name="Antonio M."/>
            <person name="Oren A."/>
            <person name="Chaudhuri R.R."/>
            <person name="La Ragione R."/>
            <person name="Hildebrand F."/>
            <person name="Pallen M.J."/>
        </authorList>
    </citation>
    <scope>NUCLEOTIDE SEQUENCE</scope>
    <source>
        <strain evidence="4">CHK183-1962</strain>
    </source>
</reference>